<evidence type="ECO:0000313" key="10">
    <source>
        <dbReference type="Proteomes" id="UP001275315"/>
    </source>
</evidence>
<dbReference type="PANTHER" id="PTHR42709:SF6">
    <property type="entry name" value="UNDECAPRENYL PHOSPHATE TRANSPORTER A"/>
    <property type="match status" value="1"/>
</dbReference>
<name>A0ABU5CTT2_9BACI</name>
<keyword evidence="5 7" id="KW-1133">Transmembrane helix</keyword>
<dbReference type="InterPro" id="IPR051311">
    <property type="entry name" value="DedA_domain"/>
</dbReference>
<dbReference type="Proteomes" id="UP001275315">
    <property type="component" value="Unassembled WGS sequence"/>
</dbReference>
<keyword evidence="3" id="KW-1003">Cell membrane</keyword>
<dbReference type="InterPro" id="IPR032816">
    <property type="entry name" value="VTT_dom"/>
</dbReference>
<feature type="transmembrane region" description="Helical" evidence="7">
    <location>
        <begin position="175"/>
        <end position="196"/>
    </location>
</feature>
<feature type="domain" description="VTT" evidence="8">
    <location>
        <begin position="30"/>
        <end position="159"/>
    </location>
</feature>
<dbReference type="Pfam" id="PF09335">
    <property type="entry name" value="VTT_dom"/>
    <property type="match status" value="1"/>
</dbReference>
<comment type="similarity">
    <text evidence="2">Belongs to the DedA family.</text>
</comment>
<comment type="subcellular location">
    <subcellularLocation>
        <location evidence="1">Cell membrane</location>
        <topology evidence="1">Multi-pass membrane protein</topology>
    </subcellularLocation>
</comment>
<evidence type="ECO:0000313" key="9">
    <source>
        <dbReference type="EMBL" id="MDY0408833.1"/>
    </source>
</evidence>
<feature type="transmembrane region" description="Helical" evidence="7">
    <location>
        <begin position="50"/>
        <end position="72"/>
    </location>
</feature>
<evidence type="ECO:0000256" key="2">
    <source>
        <dbReference type="ARBA" id="ARBA00010792"/>
    </source>
</evidence>
<feature type="transmembrane region" description="Helical" evidence="7">
    <location>
        <begin position="12"/>
        <end position="30"/>
    </location>
</feature>
<evidence type="ECO:0000256" key="3">
    <source>
        <dbReference type="ARBA" id="ARBA00022475"/>
    </source>
</evidence>
<feature type="transmembrane region" description="Helical" evidence="7">
    <location>
        <begin position="139"/>
        <end position="163"/>
    </location>
</feature>
<dbReference type="EMBL" id="JAWDIQ010000001">
    <property type="protein sequence ID" value="MDY0408833.1"/>
    <property type="molecule type" value="Genomic_DNA"/>
</dbReference>
<accession>A0ABU5CTT2</accession>
<gene>
    <name evidence="9" type="ORF">RWD45_10075</name>
</gene>
<evidence type="ECO:0000259" key="8">
    <source>
        <dbReference type="Pfam" id="PF09335"/>
    </source>
</evidence>
<keyword evidence="6 7" id="KW-0472">Membrane</keyword>
<keyword evidence="10" id="KW-1185">Reference proteome</keyword>
<comment type="caution">
    <text evidence="9">The sequence shown here is derived from an EMBL/GenBank/DDBJ whole genome shotgun (WGS) entry which is preliminary data.</text>
</comment>
<proteinExistence type="inferred from homology"/>
<evidence type="ECO:0000256" key="7">
    <source>
        <dbReference type="SAM" id="Phobius"/>
    </source>
</evidence>
<evidence type="ECO:0000256" key="1">
    <source>
        <dbReference type="ARBA" id="ARBA00004651"/>
    </source>
</evidence>
<keyword evidence="4 7" id="KW-0812">Transmembrane</keyword>
<evidence type="ECO:0000256" key="5">
    <source>
        <dbReference type="ARBA" id="ARBA00022989"/>
    </source>
</evidence>
<dbReference type="RefSeq" id="WP_320379538.1">
    <property type="nucleotide sequence ID" value="NZ_JAWDIQ010000001.1"/>
</dbReference>
<sequence length="200" mass="22452">MEQWVTNIMEQFGYVGILLMMALECIFPPIPSEIVLPFGGFMTISTGLTIMGVIVTATTGSVLGAVILYGIGRMLGQDAIEKIVTKWGYLLRVQTSDIQNGINWFDRYGYRAVFICRMIPLVRSLISIPAGIAKMNMTIFLLFTLLGSLIWNVVLVLIGVWLGSAWRKIIEFMNVYATIIYIFMGIGLLILFVQLLKRNK</sequence>
<organism evidence="9 10">
    <name type="scientific">Paracerasibacillus soli</name>
    <dbReference type="NCBI Taxonomy" id="480284"/>
    <lineage>
        <taxon>Bacteria</taxon>
        <taxon>Bacillati</taxon>
        <taxon>Bacillota</taxon>
        <taxon>Bacilli</taxon>
        <taxon>Bacillales</taxon>
        <taxon>Bacillaceae</taxon>
        <taxon>Paracerasibacillus</taxon>
    </lineage>
</organism>
<evidence type="ECO:0000256" key="6">
    <source>
        <dbReference type="ARBA" id="ARBA00023136"/>
    </source>
</evidence>
<dbReference type="PANTHER" id="PTHR42709">
    <property type="entry name" value="ALKALINE PHOSPHATASE LIKE PROTEIN"/>
    <property type="match status" value="1"/>
</dbReference>
<evidence type="ECO:0000256" key="4">
    <source>
        <dbReference type="ARBA" id="ARBA00022692"/>
    </source>
</evidence>
<protein>
    <submittedName>
        <fullName evidence="9">DedA family protein</fullName>
    </submittedName>
</protein>
<reference evidence="9 10" key="1">
    <citation type="submission" date="2023-10" db="EMBL/GenBank/DDBJ databases">
        <title>Virgibacillus soli CC-YMP-6 genome.</title>
        <authorList>
            <person name="Miliotis G."/>
            <person name="Sengupta P."/>
            <person name="Hameed A."/>
            <person name="Chuvochina M."/>
            <person name="Mcdonagh F."/>
            <person name="Simpson A.C."/>
            <person name="Singh N.K."/>
            <person name="Rekha P.D."/>
            <person name="Raman K."/>
            <person name="Hugenholtz P."/>
            <person name="Venkateswaran K."/>
        </authorList>
    </citation>
    <scope>NUCLEOTIDE SEQUENCE [LARGE SCALE GENOMIC DNA]</scope>
    <source>
        <strain evidence="9 10">CC-YMP-6</strain>
    </source>
</reference>